<organism evidence="6 7">
    <name type="scientific">Arthrobacter ginkgonis</name>
    <dbReference type="NCBI Taxonomy" id="1630594"/>
    <lineage>
        <taxon>Bacteria</taxon>
        <taxon>Bacillati</taxon>
        <taxon>Actinomycetota</taxon>
        <taxon>Actinomycetes</taxon>
        <taxon>Micrococcales</taxon>
        <taxon>Micrococcaceae</taxon>
        <taxon>Arthrobacter</taxon>
    </lineage>
</organism>
<evidence type="ECO:0000256" key="1">
    <source>
        <dbReference type="ARBA" id="ARBA00022729"/>
    </source>
</evidence>
<gene>
    <name evidence="6" type="ORF">GCM10023081_20300</name>
</gene>
<dbReference type="InterPro" id="IPR016047">
    <property type="entry name" value="M23ase_b-sheet_dom"/>
</dbReference>
<evidence type="ECO:0000313" key="7">
    <source>
        <dbReference type="Proteomes" id="UP001500752"/>
    </source>
</evidence>
<dbReference type="PANTHER" id="PTHR21666:SF289">
    <property type="entry name" value="L-ALA--D-GLU ENDOPEPTIDASE"/>
    <property type="match status" value="1"/>
</dbReference>
<feature type="signal peptide" evidence="4">
    <location>
        <begin position="1"/>
        <end position="33"/>
    </location>
</feature>
<name>A0ABP7C9X3_9MICC</name>
<feature type="domain" description="M23ase beta-sheet core" evidence="5">
    <location>
        <begin position="351"/>
        <end position="451"/>
    </location>
</feature>
<evidence type="ECO:0000256" key="3">
    <source>
        <dbReference type="SAM" id="MobiDB-lite"/>
    </source>
</evidence>
<keyword evidence="2" id="KW-0175">Coiled coil</keyword>
<accession>A0ABP7C9X3</accession>
<feature type="region of interest" description="Disordered" evidence="3">
    <location>
        <begin position="280"/>
        <end position="317"/>
    </location>
</feature>
<evidence type="ECO:0000259" key="5">
    <source>
        <dbReference type="Pfam" id="PF01551"/>
    </source>
</evidence>
<comment type="caution">
    <text evidence="6">The sequence shown here is derived from an EMBL/GenBank/DDBJ whole genome shotgun (WGS) entry which is preliminary data.</text>
</comment>
<keyword evidence="7" id="KW-1185">Reference proteome</keyword>
<dbReference type="Gene3D" id="1.20.5.340">
    <property type="match status" value="1"/>
</dbReference>
<evidence type="ECO:0000313" key="6">
    <source>
        <dbReference type="EMBL" id="GAA3682170.1"/>
    </source>
</evidence>
<reference evidence="7" key="1">
    <citation type="journal article" date="2019" name="Int. J. Syst. Evol. Microbiol.">
        <title>The Global Catalogue of Microorganisms (GCM) 10K type strain sequencing project: providing services to taxonomists for standard genome sequencing and annotation.</title>
        <authorList>
            <consortium name="The Broad Institute Genomics Platform"/>
            <consortium name="The Broad Institute Genome Sequencing Center for Infectious Disease"/>
            <person name="Wu L."/>
            <person name="Ma J."/>
        </authorList>
    </citation>
    <scope>NUCLEOTIDE SEQUENCE [LARGE SCALE GENOMIC DNA]</scope>
    <source>
        <strain evidence="7">JCM 30742</strain>
    </source>
</reference>
<feature type="compositionally biased region" description="Basic and acidic residues" evidence="3">
    <location>
        <begin position="280"/>
        <end position="291"/>
    </location>
</feature>
<keyword evidence="1 4" id="KW-0732">Signal</keyword>
<dbReference type="InterPro" id="IPR011055">
    <property type="entry name" value="Dup_hybrid_motif"/>
</dbReference>
<dbReference type="PANTHER" id="PTHR21666">
    <property type="entry name" value="PEPTIDASE-RELATED"/>
    <property type="match status" value="1"/>
</dbReference>
<evidence type="ECO:0000256" key="4">
    <source>
        <dbReference type="SAM" id="SignalP"/>
    </source>
</evidence>
<sequence length="455" mass="47408">MAGYGRWSMPRTIAGAALAALLAVGVAASGAVADDLDDQKAQIEDSIESLEGDLEYLDADIQKTAAKLKDYQSQLPAAEAALAEAQGRVQAATDEVSALAARVELAQENKDQIARQIAEDEAKYKDVRKVIGQIATQAYKRGGVSGDLSLILEAASDGDLANGIDLADQAMRSQNAALDRLGQQGATDRNAQARLVAVEEEIVGLKAKADAALAREQAARDEAEESKREVDALVAQTEELTDELAAKRPKIQARLSAQEAEHAAVLADIKARQEKLLREAEAKRKAEEAAARKNGQKSSSGGSSGGSSKPSTSVSGWGLSKPATGGYITSRFGWRPTPAGTIDYGGMGGYVHAGVDWGFGGACGSPIRAAASGEVWFAAMSATSGKKVTISHGVVNGHALATNYHHMSSYVVSVGQHVSRGQVIGYVGTTGNSTGCHLHFETILDGSAVDPLGLL</sequence>
<protein>
    <submittedName>
        <fullName evidence="6">M23 family metallopeptidase</fullName>
    </submittedName>
</protein>
<dbReference type="Proteomes" id="UP001500752">
    <property type="component" value="Unassembled WGS sequence"/>
</dbReference>
<dbReference type="CDD" id="cd12797">
    <property type="entry name" value="M23_peptidase"/>
    <property type="match status" value="1"/>
</dbReference>
<feature type="coiled-coil region" evidence="2">
    <location>
        <begin position="33"/>
        <end position="123"/>
    </location>
</feature>
<dbReference type="Pfam" id="PF01551">
    <property type="entry name" value="Peptidase_M23"/>
    <property type="match status" value="1"/>
</dbReference>
<feature type="chain" id="PRO_5045946127" evidence="4">
    <location>
        <begin position="34"/>
        <end position="455"/>
    </location>
</feature>
<dbReference type="InterPro" id="IPR050570">
    <property type="entry name" value="Cell_wall_metabolism_enzyme"/>
</dbReference>
<evidence type="ECO:0000256" key="2">
    <source>
        <dbReference type="SAM" id="Coils"/>
    </source>
</evidence>
<dbReference type="Gene3D" id="2.70.70.10">
    <property type="entry name" value="Glucose Permease (Domain IIA)"/>
    <property type="match status" value="1"/>
</dbReference>
<dbReference type="EMBL" id="BAABEO010000012">
    <property type="protein sequence ID" value="GAA3682170.1"/>
    <property type="molecule type" value="Genomic_DNA"/>
</dbReference>
<feature type="compositionally biased region" description="Low complexity" evidence="3">
    <location>
        <begin position="298"/>
        <end position="317"/>
    </location>
</feature>
<dbReference type="SUPFAM" id="SSF51261">
    <property type="entry name" value="Duplicated hybrid motif"/>
    <property type="match status" value="1"/>
</dbReference>
<proteinExistence type="predicted"/>
<dbReference type="SUPFAM" id="SSF57997">
    <property type="entry name" value="Tropomyosin"/>
    <property type="match status" value="1"/>
</dbReference>